<comment type="subcellular location">
    <subcellularLocation>
        <location evidence="1">Cell membrane</location>
        <topology evidence="1">Multi-pass membrane protein</topology>
    </subcellularLocation>
</comment>
<feature type="transmembrane region" description="Helical" evidence="6">
    <location>
        <begin position="86"/>
        <end position="105"/>
    </location>
</feature>
<accession>A0AAJ1Q752</accession>
<keyword evidence="3 6" id="KW-0812">Transmembrane</keyword>
<keyword evidence="2" id="KW-1003">Cell membrane</keyword>
<evidence type="ECO:0000313" key="7">
    <source>
        <dbReference type="EMBL" id="MDK7187827.1"/>
    </source>
</evidence>
<sequence length="129" mass="14578">MNLFKQLFWLFFFSIVGEIISLLIRPLISLPASVIGMVLLFLCLHYSILTMDKVEQVGSWLTNHMAILFVPGGVALMTQFPLLAKIWWQLILLVLVTTIITMIVTGKMVQRSISRSQKGEAPYVNAPIE</sequence>
<evidence type="ECO:0000256" key="1">
    <source>
        <dbReference type="ARBA" id="ARBA00004651"/>
    </source>
</evidence>
<name>A0AAJ1Q752_9LACT</name>
<dbReference type="GO" id="GO:0005886">
    <property type="term" value="C:plasma membrane"/>
    <property type="evidence" value="ECO:0007669"/>
    <property type="project" value="UniProtKB-SubCell"/>
</dbReference>
<evidence type="ECO:0000256" key="5">
    <source>
        <dbReference type="ARBA" id="ARBA00023136"/>
    </source>
</evidence>
<dbReference type="PANTHER" id="PTHR33931">
    <property type="entry name" value="HOLIN-LIKE PROTEIN CIDA-RELATED"/>
    <property type="match status" value="1"/>
</dbReference>
<feature type="transmembrane region" description="Helical" evidence="6">
    <location>
        <begin position="7"/>
        <end position="24"/>
    </location>
</feature>
<evidence type="ECO:0000256" key="3">
    <source>
        <dbReference type="ARBA" id="ARBA00022692"/>
    </source>
</evidence>
<dbReference type="AlphaFoldDB" id="A0AAJ1Q752"/>
<keyword evidence="5 6" id="KW-0472">Membrane</keyword>
<dbReference type="Proteomes" id="UP001229251">
    <property type="component" value="Unassembled WGS sequence"/>
</dbReference>
<dbReference type="Pfam" id="PF03788">
    <property type="entry name" value="LrgA"/>
    <property type="match status" value="1"/>
</dbReference>
<feature type="transmembrane region" description="Helical" evidence="6">
    <location>
        <begin position="61"/>
        <end position="80"/>
    </location>
</feature>
<feature type="transmembrane region" description="Helical" evidence="6">
    <location>
        <begin position="30"/>
        <end position="49"/>
    </location>
</feature>
<organism evidence="7 8">
    <name type="scientific">Facklamia hominis</name>
    <dbReference type="NCBI Taxonomy" id="178214"/>
    <lineage>
        <taxon>Bacteria</taxon>
        <taxon>Bacillati</taxon>
        <taxon>Bacillota</taxon>
        <taxon>Bacilli</taxon>
        <taxon>Lactobacillales</taxon>
        <taxon>Aerococcaceae</taxon>
        <taxon>Facklamia</taxon>
    </lineage>
</organism>
<keyword evidence="4 6" id="KW-1133">Transmembrane helix</keyword>
<dbReference type="PANTHER" id="PTHR33931:SF2">
    <property type="entry name" value="HOLIN-LIKE PROTEIN CIDA"/>
    <property type="match status" value="1"/>
</dbReference>
<dbReference type="EMBL" id="JASOOE010000015">
    <property type="protein sequence ID" value="MDK7187827.1"/>
    <property type="molecule type" value="Genomic_DNA"/>
</dbReference>
<evidence type="ECO:0000313" key="8">
    <source>
        <dbReference type="Proteomes" id="UP001229251"/>
    </source>
</evidence>
<evidence type="ECO:0000256" key="4">
    <source>
        <dbReference type="ARBA" id="ARBA00022989"/>
    </source>
</evidence>
<evidence type="ECO:0000256" key="6">
    <source>
        <dbReference type="SAM" id="Phobius"/>
    </source>
</evidence>
<comment type="caution">
    <text evidence="7">The sequence shown here is derived from an EMBL/GenBank/DDBJ whole genome shotgun (WGS) entry which is preliminary data.</text>
</comment>
<dbReference type="RefSeq" id="WP_129753186.1">
    <property type="nucleotide sequence ID" value="NZ_JASOOE010000015.1"/>
</dbReference>
<protein>
    <submittedName>
        <fullName evidence="7">CidA/LrgA family protein</fullName>
    </submittedName>
</protein>
<evidence type="ECO:0000256" key="2">
    <source>
        <dbReference type="ARBA" id="ARBA00022475"/>
    </source>
</evidence>
<gene>
    <name evidence="7" type="ORF">QP433_07525</name>
</gene>
<proteinExistence type="predicted"/>
<dbReference type="InterPro" id="IPR005538">
    <property type="entry name" value="LrgA/CidA"/>
</dbReference>
<reference evidence="7" key="1">
    <citation type="submission" date="2023-05" db="EMBL/GenBank/DDBJ databases">
        <title>Cataloging the Phylogenetic Diversity of Human Bladder Bacteria.</title>
        <authorList>
            <person name="Du J."/>
        </authorList>
    </citation>
    <scope>NUCLEOTIDE SEQUENCE</scope>
    <source>
        <strain evidence="7">UMB1231</strain>
    </source>
</reference>